<dbReference type="HAMAP" id="MF_00095">
    <property type="entry name" value="SfsA"/>
    <property type="match status" value="1"/>
</dbReference>
<dbReference type="InterPro" id="IPR005224">
    <property type="entry name" value="SfsA"/>
</dbReference>
<dbReference type="FunFam" id="2.40.50.580:FF:000001">
    <property type="entry name" value="Sugar fermentation stimulation protein A"/>
    <property type="match status" value="1"/>
</dbReference>
<evidence type="ECO:0000259" key="3">
    <source>
        <dbReference type="Pfam" id="PF17746"/>
    </source>
</evidence>
<protein>
    <recommendedName>
        <fullName evidence="1">Sugar fermentation stimulation protein homolog</fullName>
    </recommendedName>
</protein>
<dbReference type="STRING" id="247523.B0W48_04445"/>
<evidence type="ECO:0000259" key="2">
    <source>
        <dbReference type="Pfam" id="PF03749"/>
    </source>
</evidence>
<dbReference type="GO" id="GO:0003677">
    <property type="term" value="F:DNA binding"/>
    <property type="evidence" value="ECO:0007669"/>
    <property type="project" value="InterPro"/>
</dbReference>
<dbReference type="CDD" id="cd22359">
    <property type="entry name" value="SfsA-like_bacterial"/>
    <property type="match status" value="1"/>
</dbReference>
<dbReference type="NCBIfam" id="TIGR00230">
    <property type="entry name" value="sfsA"/>
    <property type="match status" value="1"/>
</dbReference>
<sequence>MKYTPPLQTATLLKRYKRFLADLQLSDDSEFTVHCANTGKMTGCAEPGFTAFYSTSDNAKRKYPHSLELTQNNLTQLICVNTAMANKVVEEAINNNVISELTDYEQLQSEVKYGNENSRIDFLLTSNNKPNCYVEVKSVTLLSQNNPNSGQGYFPDTQTLRGQKHLRELIEVVEQGHRAVLLFAVLHEGINTVSAAAHIDEKYAKLLSQAITAGVEVLAYKAAISAHDVLLHKKIAFVE</sequence>
<dbReference type="InterPro" id="IPR041465">
    <property type="entry name" value="SfsA_N"/>
</dbReference>
<dbReference type="PANTHER" id="PTHR30545">
    <property type="entry name" value="SUGAR FERMENTATION STIMULATION PROTEIN A"/>
    <property type="match status" value="1"/>
</dbReference>
<dbReference type="Proteomes" id="UP000188243">
    <property type="component" value="Chromosome"/>
</dbReference>
<dbReference type="PANTHER" id="PTHR30545:SF2">
    <property type="entry name" value="SUGAR FERMENTATION STIMULATION PROTEIN A"/>
    <property type="match status" value="1"/>
</dbReference>
<dbReference type="Pfam" id="PF17746">
    <property type="entry name" value="SfsA_N"/>
    <property type="match status" value="1"/>
</dbReference>
<dbReference type="Gene3D" id="2.40.50.580">
    <property type="match status" value="1"/>
</dbReference>
<organism evidence="4 5">
    <name type="scientific">Pseudoalteromonas aliena</name>
    <dbReference type="NCBI Taxonomy" id="247523"/>
    <lineage>
        <taxon>Bacteria</taxon>
        <taxon>Pseudomonadati</taxon>
        <taxon>Pseudomonadota</taxon>
        <taxon>Gammaproteobacteria</taxon>
        <taxon>Alteromonadales</taxon>
        <taxon>Pseudoalteromonadaceae</taxon>
        <taxon>Pseudoalteromonas</taxon>
    </lineage>
</organism>
<proteinExistence type="inferred from homology"/>
<dbReference type="Pfam" id="PF03749">
    <property type="entry name" value="SfsA"/>
    <property type="match status" value="1"/>
</dbReference>
<reference evidence="4 5" key="1">
    <citation type="submission" date="2017-02" db="EMBL/GenBank/DDBJ databases">
        <title>Complete genome sequence of the cold-active Pseudoalteromonas aliena strain EH1 isolated from Arctic seawater.</title>
        <authorList>
            <person name="Kim E."/>
            <person name="Heo E."/>
            <person name="Kim H."/>
            <person name="Kim D."/>
        </authorList>
    </citation>
    <scope>NUCLEOTIDE SEQUENCE [LARGE SCALE GENOMIC DNA]</scope>
    <source>
        <strain evidence="4 5">EH1</strain>
    </source>
</reference>
<gene>
    <name evidence="1" type="primary">sfsA</name>
    <name evidence="4" type="ORF">B0W48_04445</name>
</gene>
<name>A0A1Q2GVI9_9GAMM</name>
<comment type="similarity">
    <text evidence="1">Belongs to the SfsA family.</text>
</comment>
<evidence type="ECO:0000313" key="4">
    <source>
        <dbReference type="EMBL" id="AQP99122.1"/>
    </source>
</evidence>
<dbReference type="Gene3D" id="3.40.1350.60">
    <property type="match status" value="1"/>
</dbReference>
<dbReference type="AlphaFoldDB" id="A0A1Q2GVI9"/>
<dbReference type="KEGG" id="paln:B0W48_04445"/>
<evidence type="ECO:0000256" key="1">
    <source>
        <dbReference type="HAMAP-Rule" id="MF_00095"/>
    </source>
</evidence>
<dbReference type="InterPro" id="IPR040452">
    <property type="entry name" value="SfsA_C"/>
</dbReference>
<evidence type="ECO:0000313" key="5">
    <source>
        <dbReference type="Proteomes" id="UP000188243"/>
    </source>
</evidence>
<accession>A0A1Q2GVI9</accession>
<dbReference type="RefSeq" id="WP_077535820.1">
    <property type="nucleotide sequence ID" value="NZ_CP019628.1"/>
</dbReference>
<dbReference type="FunFam" id="3.40.1350.60:FF:000001">
    <property type="entry name" value="Sugar fermentation stimulation protein A"/>
    <property type="match status" value="1"/>
</dbReference>
<dbReference type="EMBL" id="CP019628">
    <property type="protein sequence ID" value="AQP99122.1"/>
    <property type="molecule type" value="Genomic_DNA"/>
</dbReference>
<feature type="domain" description="Sugar fermentation stimulation protein C-terminal" evidence="2">
    <location>
        <begin position="84"/>
        <end position="226"/>
    </location>
</feature>
<feature type="domain" description="SfsA N-terminal OB" evidence="3">
    <location>
        <begin position="13"/>
        <end position="80"/>
    </location>
</feature>